<organism evidence="9 10">
    <name type="scientific">Daldinia eschscholtzii</name>
    <dbReference type="NCBI Taxonomy" id="292717"/>
    <lineage>
        <taxon>Eukaryota</taxon>
        <taxon>Fungi</taxon>
        <taxon>Dikarya</taxon>
        <taxon>Ascomycota</taxon>
        <taxon>Pezizomycotina</taxon>
        <taxon>Sordariomycetes</taxon>
        <taxon>Xylariomycetidae</taxon>
        <taxon>Xylariales</taxon>
        <taxon>Hypoxylaceae</taxon>
        <taxon>Daldinia</taxon>
    </lineage>
</organism>
<evidence type="ECO:0000256" key="3">
    <source>
        <dbReference type="ARBA" id="ARBA00022454"/>
    </source>
</evidence>
<evidence type="ECO:0000256" key="7">
    <source>
        <dbReference type="ARBA" id="ARBA00025735"/>
    </source>
</evidence>
<dbReference type="Proteomes" id="UP001369815">
    <property type="component" value="Unassembled WGS sequence"/>
</dbReference>
<gene>
    <name evidence="9" type="ORF">Daesc_001113</name>
</gene>
<evidence type="ECO:0000313" key="9">
    <source>
        <dbReference type="EMBL" id="KAK6958315.1"/>
    </source>
</evidence>
<comment type="similarity">
    <text evidence="7">Belongs to the CENP-H/MCM16 family.</text>
</comment>
<dbReference type="Pfam" id="PF05837">
    <property type="entry name" value="CENP-H"/>
    <property type="match status" value="1"/>
</dbReference>
<evidence type="ECO:0000256" key="5">
    <source>
        <dbReference type="ARBA" id="ARBA00023242"/>
    </source>
</evidence>
<keyword evidence="5" id="KW-0539">Nucleus</keyword>
<dbReference type="AlphaFoldDB" id="A0AAX6N0C7"/>
<comment type="subcellular location">
    <subcellularLocation>
        <location evidence="2">Chromosome</location>
        <location evidence="2">Centromere</location>
        <location evidence="2">Kinetochore</location>
    </subcellularLocation>
    <subcellularLocation>
        <location evidence="1">Nucleus</location>
    </subcellularLocation>
</comment>
<evidence type="ECO:0000256" key="1">
    <source>
        <dbReference type="ARBA" id="ARBA00004123"/>
    </source>
</evidence>
<reference evidence="9 10" key="1">
    <citation type="journal article" date="2024" name="Front Chem Biol">
        <title>Unveiling the potential of Daldinia eschscholtzii MFLUCC 19-0629 through bioactivity and bioinformatics studies for enhanced sustainable agriculture production.</title>
        <authorList>
            <person name="Brooks S."/>
            <person name="Weaver J.A."/>
            <person name="Klomchit A."/>
            <person name="Alharthi S.A."/>
            <person name="Onlamun T."/>
            <person name="Nurani R."/>
            <person name="Vong T.K."/>
            <person name="Alberti F."/>
            <person name="Greco C."/>
        </authorList>
    </citation>
    <scope>NUCLEOTIDE SEQUENCE [LARGE SCALE GENOMIC DNA]</scope>
    <source>
        <strain evidence="9">MFLUCC 19-0629</strain>
    </source>
</reference>
<dbReference type="InterPro" id="IPR008426">
    <property type="entry name" value="CENP-H_C"/>
</dbReference>
<evidence type="ECO:0000256" key="2">
    <source>
        <dbReference type="ARBA" id="ARBA00004629"/>
    </source>
</evidence>
<evidence type="ECO:0000313" key="10">
    <source>
        <dbReference type="Proteomes" id="UP001369815"/>
    </source>
</evidence>
<dbReference type="GO" id="GO:0043515">
    <property type="term" value="F:kinetochore binding"/>
    <property type="evidence" value="ECO:0007669"/>
    <property type="project" value="TreeGrafter"/>
</dbReference>
<keyword evidence="3" id="KW-0158">Chromosome</keyword>
<accession>A0AAX6N0C7</accession>
<protein>
    <recommendedName>
        <fullName evidence="8">Centromere protein H C-terminal domain-containing protein</fullName>
    </recommendedName>
</protein>
<sequence length="229" mass="25405">MADETTDEPTPLLLSNDEKHILSLHDRLQRLQLDIALLTARKNYDPRKIPPVGDGSIEAAQNALLDSRSKYVLRNQVVDSVIAANPILQAVHNGTKASPIERDLLPMLEKRDQSSSVLAQQSSELRTLLDEITEVESQSLRLGRENVELASTLLQLAEETNRNKAEAVNMDPERAAEISSLESQVKLSRQRWRVLKGTASAVVAGSGVDWSRDAELRDIVLDPENEDDV</sequence>
<dbReference type="PANTHER" id="PTHR48122">
    <property type="entry name" value="CENTROMERE PROTEIN H"/>
    <property type="match status" value="1"/>
</dbReference>
<dbReference type="GO" id="GO:0005634">
    <property type="term" value="C:nucleus"/>
    <property type="evidence" value="ECO:0007669"/>
    <property type="project" value="UniProtKB-SubCell"/>
</dbReference>
<comment type="caution">
    <text evidence="9">The sequence shown here is derived from an EMBL/GenBank/DDBJ whole genome shotgun (WGS) entry which is preliminary data.</text>
</comment>
<keyword evidence="10" id="KW-1185">Reference proteome</keyword>
<evidence type="ECO:0000259" key="8">
    <source>
        <dbReference type="Pfam" id="PF05837"/>
    </source>
</evidence>
<dbReference type="GO" id="GO:0007052">
    <property type="term" value="P:mitotic spindle organization"/>
    <property type="evidence" value="ECO:0007669"/>
    <property type="project" value="TreeGrafter"/>
</dbReference>
<dbReference type="InterPro" id="IPR040034">
    <property type="entry name" value="CENP-H"/>
</dbReference>
<name>A0AAX6N0C7_9PEZI</name>
<proteinExistence type="inferred from homology"/>
<keyword evidence="4" id="KW-0995">Kinetochore</keyword>
<keyword evidence="6" id="KW-0137">Centromere</keyword>
<dbReference type="EMBL" id="JBANMG010000001">
    <property type="protein sequence ID" value="KAK6958315.1"/>
    <property type="molecule type" value="Genomic_DNA"/>
</dbReference>
<evidence type="ECO:0000256" key="4">
    <source>
        <dbReference type="ARBA" id="ARBA00022838"/>
    </source>
</evidence>
<dbReference type="GO" id="GO:0007059">
    <property type="term" value="P:chromosome segregation"/>
    <property type="evidence" value="ECO:0007669"/>
    <property type="project" value="TreeGrafter"/>
</dbReference>
<dbReference type="GO" id="GO:0051382">
    <property type="term" value="P:kinetochore assembly"/>
    <property type="evidence" value="ECO:0007669"/>
    <property type="project" value="InterPro"/>
</dbReference>
<dbReference type="PANTHER" id="PTHR48122:SF1">
    <property type="entry name" value="CENTROMERE PROTEIN H"/>
    <property type="match status" value="1"/>
</dbReference>
<feature type="domain" description="Centromere protein H C-terminal" evidence="8">
    <location>
        <begin position="20"/>
        <end position="224"/>
    </location>
</feature>
<evidence type="ECO:0000256" key="6">
    <source>
        <dbReference type="ARBA" id="ARBA00023328"/>
    </source>
</evidence>
<dbReference type="GO" id="GO:0000776">
    <property type="term" value="C:kinetochore"/>
    <property type="evidence" value="ECO:0007669"/>
    <property type="project" value="UniProtKB-KW"/>
</dbReference>